<comment type="caution">
    <text evidence="2">The sequence shown here is derived from an EMBL/GenBank/DDBJ whole genome shotgun (WGS) entry which is preliminary data.</text>
</comment>
<reference evidence="2" key="1">
    <citation type="submission" date="2023-07" db="EMBL/GenBank/DDBJ databases">
        <title>draft genome sequence of fig (Ficus carica).</title>
        <authorList>
            <person name="Takahashi T."/>
            <person name="Nishimura K."/>
        </authorList>
    </citation>
    <scope>NUCLEOTIDE SEQUENCE</scope>
</reference>
<sequence length="138" mass="14545">MANPDSGNTNGGGGTPAGIATKTPLPLWFVTSFQAWVAAFAASTVTGHPPRKRQSPRRLRFGIASLRESGTAWVSVSRRKSRGDRCHRGLGWLSLGMGLRSADLKSRLGTGSMDGDDVEERPHDVGWVAGNGSTGLTA</sequence>
<protein>
    <submittedName>
        <fullName evidence="2">Uncharacterized protein</fullName>
    </submittedName>
</protein>
<dbReference type="Gramene" id="FCD_00023662-RA">
    <property type="protein sequence ID" value="FCD_00023662-RA:cds"/>
    <property type="gene ID" value="FCD_00023662"/>
</dbReference>
<evidence type="ECO:0000256" key="1">
    <source>
        <dbReference type="SAM" id="MobiDB-lite"/>
    </source>
</evidence>
<dbReference type="AlphaFoldDB" id="A0AA88CP45"/>
<organism evidence="2 3">
    <name type="scientific">Ficus carica</name>
    <name type="common">Common fig</name>
    <dbReference type="NCBI Taxonomy" id="3494"/>
    <lineage>
        <taxon>Eukaryota</taxon>
        <taxon>Viridiplantae</taxon>
        <taxon>Streptophyta</taxon>
        <taxon>Embryophyta</taxon>
        <taxon>Tracheophyta</taxon>
        <taxon>Spermatophyta</taxon>
        <taxon>Magnoliopsida</taxon>
        <taxon>eudicotyledons</taxon>
        <taxon>Gunneridae</taxon>
        <taxon>Pentapetalae</taxon>
        <taxon>rosids</taxon>
        <taxon>fabids</taxon>
        <taxon>Rosales</taxon>
        <taxon>Moraceae</taxon>
        <taxon>Ficeae</taxon>
        <taxon>Ficus</taxon>
    </lineage>
</organism>
<dbReference type="Proteomes" id="UP001187192">
    <property type="component" value="Unassembled WGS sequence"/>
</dbReference>
<evidence type="ECO:0000313" key="3">
    <source>
        <dbReference type="Proteomes" id="UP001187192"/>
    </source>
</evidence>
<feature type="region of interest" description="Disordered" evidence="1">
    <location>
        <begin position="111"/>
        <end position="138"/>
    </location>
</feature>
<name>A0AA88CP45_FICCA</name>
<gene>
    <name evidence="2" type="ORF">TIFTF001_045841</name>
</gene>
<accession>A0AA88CP45</accession>
<dbReference type="EMBL" id="BTGU01004247">
    <property type="protein sequence ID" value="GMN24206.1"/>
    <property type="molecule type" value="Genomic_DNA"/>
</dbReference>
<evidence type="ECO:0000313" key="2">
    <source>
        <dbReference type="EMBL" id="GMN24206.1"/>
    </source>
</evidence>
<keyword evidence="3" id="KW-1185">Reference proteome</keyword>
<proteinExistence type="predicted"/>